<proteinExistence type="predicted"/>
<sequence>MHRVGGREIPVVAVNVQGKNIPDIALLAHEFNLRLVERKHVAGVDRVVLVLIFTIRSGCFFRVGNSDGSRRLAKDVGEEFGVVAHEVRMGERARVGLGLGPLAKTKVVELPLKARCFFMVKVLAQDLGFKAALGQDLDRRAVWRPPDHGRVLRLEDAEERSKEFGNPCHALSFVIVDRVDRHRAREERRAI</sequence>
<dbReference type="RefSeq" id="XP_008875374.1">
    <property type="nucleotide sequence ID" value="XM_008877152.1"/>
</dbReference>
<dbReference type="EMBL" id="KI913978">
    <property type="protein sequence ID" value="ETV96063.1"/>
    <property type="molecule type" value="Genomic_DNA"/>
</dbReference>
<dbReference type="AlphaFoldDB" id="A0A024TPW3"/>
<evidence type="ECO:0000313" key="1">
    <source>
        <dbReference type="EMBL" id="ETV96063.1"/>
    </source>
</evidence>
<name>A0A024TPW3_9STRA</name>
<reference evidence="1" key="1">
    <citation type="submission" date="2013-12" db="EMBL/GenBank/DDBJ databases">
        <title>The Genome Sequence of Aphanomyces invadans NJM9701.</title>
        <authorList>
            <consortium name="The Broad Institute Genomics Platform"/>
            <person name="Russ C."/>
            <person name="Tyler B."/>
            <person name="van West P."/>
            <person name="Dieguez-Uribeondo J."/>
            <person name="Young S.K."/>
            <person name="Zeng Q."/>
            <person name="Gargeya S."/>
            <person name="Fitzgerald M."/>
            <person name="Abouelleil A."/>
            <person name="Alvarado L."/>
            <person name="Chapman S.B."/>
            <person name="Gainer-Dewar J."/>
            <person name="Goldberg J."/>
            <person name="Griggs A."/>
            <person name="Gujja S."/>
            <person name="Hansen M."/>
            <person name="Howarth C."/>
            <person name="Imamovic A."/>
            <person name="Ireland A."/>
            <person name="Larimer J."/>
            <person name="McCowan C."/>
            <person name="Murphy C."/>
            <person name="Pearson M."/>
            <person name="Poon T.W."/>
            <person name="Priest M."/>
            <person name="Roberts A."/>
            <person name="Saif S."/>
            <person name="Shea T."/>
            <person name="Sykes S."/>
            <person name="Wortman J."/>
            <person name="Nusbaum C."/>
            <person name="Birren B."/>
        </authorList>
    </citation>
    <scope>NUCLEOTIDE SEQUENCE [LARGE SCALE GENOMIC DNA]</scope>
    <source>
        <strain evidence="1">NJM9701</strain>
    </source>
</reference>
<protein>
    <submittedName>
        <fullName evidence="1">Uncharacterized protein</fullName>
    </submittedName>
</protein>
<accession>A0A024TPW3</accession>
<gene>
    <name evidence="1" type="ORF">H310_10709</name>
</gene>
<dbReference type="GeneID" id="20087759"/>
<organism evidence="1">
    <name type="scientific">Aphanomyces invadans</name>
    <dbReference type="NCBI Taxonomy" id="157072"/>
    <lineage>
        <taxon>Eukaryota</taxon>
        <taxon>Sar</taxon>
        <taxon>Stramenopiles</taxon>
        <taxon>Oomycota</taxon>
        <taxon>Saprolegniomycetes</taxon>
        <taxon>Saprolegniales</taxon>
        <taxon>Verrucalvaceae</taxon>
        <taxon>Aphanomyces</taxon>
    </lineage>
</organism>
<dbReference type="VEuPathDB" id="FungiDB:H310_10709"/>